<feature type="transmembrane region" description="Helical" evidence="2">
    <location>
        <begin position="22"/>
        <end position="48"/>
    </location>
</feature>
<evidence type="ECO:0000256" key="2">
    <source>
        <dbReference type="SAM" id="Phobius"/>
    </source>
</evidence>
<gene>
    <name evidence="3" type="ORF">FOZ60_016680</name>
</gene>
<feature type="transmembrane region" description="Helical" evidence="2">
    <location>
        <begin position="240"/>
        <end position="265"/>
    </location>
</feature>
<keyword evidence="2" id="KW-0472">Membrane</keyword>
<feature type="region of interest" description="Disordered" evidence="1">
    <location>
        <begin position="601"/>
        <end position="669"/>
    </location>
</feature>
<dbReference type="Proteomes" id="UP000541610">
    <property type="component" value="Unassembled WGS sequence"/>
</dbReference>
<reference evidence="3 4" key="1">
    <citation type="submission" date="2020-04" db="EMBL/GenBank/DDBJ databases">
        <title>Perkinsus olseni comparative genomics.</title>
        <authorList>
            <person name="Bogema D.R."/>
        </authorList>
    </citation>
    <scope>NUCLEOTIDE SEQUENCE [LARGE SCALE GENOMIC DNA]</scope>
    <source>
        <strain evidence="3">00978-12</strain>
    </source>
</reference>
<feature type="region of interest" description="Disordered" evidence="1">
    <location>
        <begin position="287"/>
        <end position="356"/>
    </location>
</feature>
<feature type="transmembrane region" description="Helical" evidence="2">
    <location>
        <begin position="92"/>
        <end position="113"/>
    </location>
</feature>
<feature type="compositionally biased region" description="Polar residues" evidence="1">
    <location>
        <begin position="525"/>
        <end position="539"/>
    </location>
</feature>
<feature type="compositionally biased region" description="Polar residues" evidence="1">
    <location>
        <begin position="468"/>
        <end position="480"/>
    </location>
</feature>
<protein>
    <submittedName>
        <fullName evidence="3">Uncharacterized protein</fullName>
    </submittedName>
</protein>
<organism evidence="3 4">
    <name type="scientific">Perkinsus olseni</name>
    <name type="common">Perkinsus atlanticus</name>
    <dbReference type="NCBI Taxonomy" id="32597"/>
    <lineage>
        <taxon>Eukaryota</taxon>
        <taxon>Sar</taxon>
        <taxon>Alveolata</taxon>
        <taxon>Perkinsozoa</taxon>
        <taxon>Perkinsea</taxon>
        <taxon>Perkinsida</taxon>
        <taxon>Perkinsidae</taxon>
        <taxon>Perkinsus</taxon>
    </lineage>
</organism>
<feature type="compositionally biased region" description="Low complexity" evidence="1">
    <location>
        <begin position="657"/>
        <end position="668"/>
    </location>
</feature>
<comment type="caution">
    <text evidence="3">The sequence shown here is derived from an EMBL/GenBank/DDBJ whole genome shotgun (WGS) entry which is preliminary data.</text>
</comment>
<feature type="region of interest" description="Disordered" evidence="1">
    <location>
        <begin position="399"/>
        <end position="418"/>
    </location>
</feature>
<name>A0A7J6PM38_PEROL</name>
<feature type="compositionally biased region" description="Basic and acidic residues" evidence="1">
    <location>
        <begin position="296"/>
        <end position="310"/>
    </location>
</feature>
<proteinExistence type="predicted"/>
<keyword evidence="2" id="KW-1133">Transmembrane helix</keyword>
<feature type="compositionally biased region" description="Low complexity" evidence="1">
    <location>
        <begin position="481"/>
        <end position="493"/>
    </location>
</feature>
<sequence>MSQPKTRTFPNRRAQARHWFELVAKILCISFNGALLFFGVASLVVSTWRLYTHDLVDGAIALFINIVFAMFVVAISLYGCRVIGGSNVNRQIRYGFYAFVLLLINVGLLWHYLIYKKAFKNITENGANAYDDPADGKENSLLDSFRNSFYGYWNDGNCTGGECSNAGCVGSPIPFEPVVCESDGDFGRSVTDAGLKYDRTTDYLLECVDNQDRASDESVGMVTSLCYTREAWAADQKVDAMFGMIITAIFVAFLLFVLLSIVLFVSRPRTWQDDDVPLVKDSELELADLPPLEATPQEKQERSSVHHLSPEAEPLSGRSGEVYSAWSSSQNQLGASHRSTTGKRPSPRGMDSELSTSRRAAYHLMRERLKLCGGRAGKDKLGTRRRKVVTTFGTAPRFGYRSLPGSTPRRKLSSSNAMKLRRGDNVDLSRKSWGIPECSLPCLGWGGDTCSSPVPSGSEMSHAVEVEVQTSPRSHSQHTASRSSWSDNDSSQSFVRATFTATDHVQPTASRSSTNDAPSRHSPPLGSSASHDKGQQTVGETHISGGVVTPIKAPCVLRDRVNTEVSSVNTSRVKDLSPSALPKLSTRDFLRRVYIADQGATPATTCSTPYKGQQTSRSMSPQTPQLSTPLNVHHSARRKIEVPDGDGPEPARNRVQHAPADEPAAEHASTCWPGPVTWPSHLRAILPSLSVL</sequence>
<feature type="region of interest" description="Disordered" evidence="1">
    <location>
        <begin position="452"/>
        <end position="545"/>
    </location>
</feature>
<evidence type="ECO:0000313" key="4">
    <source>
        <dbReference type="Proteomes" id="UP000541610"/>
    </source>
</evidence>
<dbReference type="EMBL" id="JABANP010000009">
    <property type="protein sequence ID" value="KAF4696670.1"/>
    <property type="molecule type" value="Genomic_DNA"/>
</dbReference>
<accession>A0A7J6PM38</accession>
<evidence type="ECO:0000256" key="1">
    <source>
        <dbReference type="SAM" id="MobiDB-lite"/>
    </source>
</evidence>
<keyword evidence="2" id="KW-0812">Transmembrane</keyword>
<dbReference type="OrthoDB" id="443047at2759"/>
<dbReference type="AlphaFoldDB" id="A0A7J6PM38"/>
<feature type="compositionally biased region" description="Polar residues" evidence="1">
    <location>
        <begin position="601"/>
        <end position="630"/>
    </location>
</feature>
<feature type="transmembrane region" description="Helical" evidence="2">
    <location>
        <begin position="60"/>
        <end position="80"/>
    </location>
</feature>
<evidence type="ECO:0000313" key="3">
    <source>
        <dbReference type="EMBL" id="KAF4696670.1"/>
    </source>
</evidence>
<feature type="compositionally biased region" description="Polar residues" evidence="1">
    <location>
        <begin position="499"/>
        <end position="517"/>
    </location>
</feature>
<feature type="compositionally biased region" description="Polar residues" evidence="1">
    <location>
        <begin position="325"/>
        <end position="343"/>
    </location>
</feature>